<proteinExistence type="inferred from homology"/>
<dbReference type="FunFam" id="3.40.50.720:FF:000084">
    <property type="entry name" value="Short-chain dehydrogenase reductase"/>
    <property type="match status" value="1"/>
</dbReference>
<dbReference type="PRINTS" id="PR00080">
    <property type="entry name" value="SDRFAMILY"/>
</dbReference>
<dbReference type="Pfam" id="PF13561">
    <property type="entry name" value="adh_short_C2"/>
    <property type="match status" value="1"/>
</dbReference>
<evidence type="ECO:0000256" key="3">
    <source>
        <dbReference type="ARBA" id="ARBA00023002"/>
    </source>
</evidence>
<dbReference type="InterPro" id="IPR002347">
    <property type="entry name" value="SDR_fam"/>
</dbReference>
<accession>A0A9P9AB62</accession>
<comment type="similarity">
    <text evidence="1">Belongs to the short-chain dehydrogenases/reductases (SDR) family.</text>
</comment>
<reference evidence="4" key="1">
    <citation type="journal article" date="2021" name="Nat. Commun.">
        <title>Genetic determinants of endophytism in the Arabidopsis root mycobiome.</title>
        <authorList>
            <person name="Mesny F."/>
            <person name="Miyauchi S."/>
            <person name="Thiergart T."/>
            <person name="Pickel B."/>
            <person name="Atanasova L."/>
            <person name="Karlsson M."/>
            <person name="Huettel B."/>
            <person name="Barry K.W."/>
            <person name="Haridas S."/>
            <person name="Chen C."/>
            <person name="Bauer D."/>
            <person name="Andreopoulos W."/>
            <person name="Pangilinan J."/>
            <person name="LaButti K."/>
            <person name="Riley R."/>
            <person name="Lipzen A."/>
            <person name="Clum A."/>
            <person name="Drula E."/>
            <person name="Henrissat B."/>
            <person name="Kohler A."/>
            <person name="Grigoriev I.V."/>
            <person name="Martin F.M."/>
            <person name="Hacquard S."/>
        </authorList>
    </citation>
    <scope>NUCLEOTIDE SEQUENCE</scope>
    <source>
        <strain evidence="4">MPI-SDFR-AT-0117</strain>
    </source>
</reference>
<dbReference type="Proteomes" id="UP000770015">
    <property type="component" value="Unassembled WGS sequence"/>
</dbReference>
<evidence type="ECO:0000256" key="2">
    <source>
        <dbReference type="ARBA" id="ARBA00022857"/>
    </source>
</evidence>
<dbReference type="EMBL" id="JAGSXJ010000011">
    <property type="protein sequence ID" value="KAH6687428.1"/>
    <property type="molecule type" value="Genomic_DNA"/>
</dbReference>
<dbReference type="AlphaFoldDB" id="A0A9P9AB62"/>
<dbReference type="SUPFAM" id="SSF51735">
    <property type="entry name" value="NAD(P)-binding Rossmann-fold domains"/>
    <property type="match status" value="1"/>
</dbReference>
<evidence type="ECO:0000256" key="1">
    <source>
        <dbReference type="ARBA" id="ARBA00006484"/>
    </source>
</evidence>
<dbReference type="PROSITE" id="PS51257">
    <property type="entry name" value="PROKAR_LIPOPROTEIN"/>
    <property type="match status" value="1"/>
</dbReference>
<sequence>MSREYDGKVALVTGGSSGIGQACACMLASRGAAVAIIDISDASGVAERMAKEYQTDTLANVVDITDAPALDKTFQEIMAWRGRLDFCVNAAGIFPPSGRIETVHPGLWAKVMSVNVNGLFLCLQREIRALLHFGISGAIVNFSSDAGTVASVGCAAYVASKHAVNGITKTAALEYAKQGIRVNAVAPGNIWTPMIERFGKSSEEIGRAMQPMGRCGRPEEVAELVCFLLSKRSSFMTGSIVAVDGGITTADYSAGGSHSDVYDTGV</sequence>
<dbReference type="CDD" id="cd05233">
    <property type="entry name" value="SDR_c"/>
    <property type="match status" value="1"/>
</dbReference>
<dbReference type="PANTHER" id="PTHR24321">
    <property type="entry name" value="DEHYDROGENASES, SHORT CHAIN"/>
    <property type="match status" value="1"/>
</dbReference>
<gene>
    <name evidence="4" type="ORF">F5X68DRAFT_239994</name>
</gene>
<dbReference type="OrthoDB" id="5840532at2759"/>
<keyword evidence="3" id="KW-0560">Oxidoreductase</keyword>
<comment type="caution">
    <text evidence="4">The sequence shown here is derived from an EMBL/GenBank/DDBJ whole genome shotgun (WGS) entry which is preliminary data.</text>
</comment>
<dbReference type="GO" id="GO:0016491">
    <property type="term" value="F:oxidoreductase activity"/>
    <property type="evidence" value="ECO:0007669"/>
    <property type="project" value="UniProtKB-KW"/>
</dbReference>
<evidence type="ECO:0000313" key="5">
    <source>
        <dbReference type="Proteomes" id="UP000770015"/>
    </source>
</evidence>
<keyword evidence="2" id="KW-0521">NADP</keyword>
<dbReference type="InterPro" id="IPR036291">
    <property type="entry name" value="NAD(P)-bd_dom_sf"/>
</dbReference>
<dbReference type="PANTHER" id="PTHR24321:SF8">
    <property type="entry name" value="ESTRADIOL 17-BETA-DEHYDROGENASE 8-RELATED"/>
    <property type="match status" value="1"/>
</dbReference>
<dbReference type="Gene3D" id="3.40.50.720">
    <property type="entry name" value="NAD(P)-binding Rossmann-like Domain"/>
    <property type="match status" value="1"/>
</dbReference>
<dbReference type="InterPro" id="IPR020904">
    <property type="entry name" value="Sc_DH/Rdtase_CS"/>
</dbReference>
<protein>
    <submittedName>
        <fullName evidence="4">Uncharacterized protein</fullName>
    </submittedName>
</protein>
<dbReference type="PROSITE" id="PS00061">
    <property type="entry name" value="ADH_SHORT"/>
    <property type="match status" value="1"/>
</dbReference>
<keyword evidence="5" id="KW-1185">Reference proteome</keyword>
<name>A0A9P9AB62_9PEZI</name>
<evidence type="ECO:0000313" key="4">
    <source>
        <dbReference type="EMBL" id="KAH6687428.1"/>
    </source>
</evidence>
<dbReference type="PRINTS" id="PR00081">
    <property type="entry name" value="GDHRDH"/>
</dbReference>
<organism evidence="4 5">
    <name type="scientific">Plectosphaerella plurivora</name>
    <dbReference type="NCBI Taxonomy" id="936078"/>
    <lineage>
        <taxon>Eukaryota</taxon>
        <taxon>Fungi</taxon>
        <taxon>Dikarya</taxon>
        <taxon>Ascomycota</taxon>
        <taxon>Pezizomycotina</taxon>
        <taxon>Sordariomycetes</taxon>
        <taxon>Hypocreomycetidae</taxon>
        <taxon>Glomerellales</taxon>
        <taxon>Plectosphaerellaceae</taxon>
        <taxon>Plectosphaerella</taxon>
    </lineage>
</organism>